<dbReference type="GO" id="GO:0009512">
    <property type="term" value="C:cytochrome b6f complex"/>
    <property type="evidence" value="ECO:0007669"/>
    <property type="project" value="InterPro"/>
</dbReference>
<dbReference type="GO" id="GO:0009055">
    <property type="term" value="F:electron transfer activity"/>
    <property type="evidence" value="ECO:0007669"/>
    <property type="project" value="InterPro"/>
</dbReference>
<evidence type="ECO:0000256" key="3">
    <source>
        <dbReference type="ARBA" id="ARBA00022692"/>
    </source>
</evidence>
<comment type="subunit">
    <text evidence="9 10">The 4 large subunits of the cytochrome b6-f complex are cytochrome b6, subunit IV (17 kDa polypeptide, PetD), cytochrome f and the Rieske protein, while the 4 small subunits are PetG, PetL, PetM and PetN. The complex functions as a dimer.</text>
</comment>
<evidence type="ECO:0000256" key="9">
    <source>
        <dbReference type="ARBA" id="ARBA00025834"/>
    </source>
</evidence>
<sequence length="31" mass="3575">MTIFISYTVFLVMFIGLTLGLFFGFQTIKLI</sequence>
<dbReference type="RefSeq" id="YP_009296415.1">
    <property type="nucleotide sequence ID" value="NC_031171.1"/>
</dbReference>
<comment type="similarity">
    <text evidence="10">Belongs to the PetL family.</text>
</comment>
<comment type="function">
    <text evidence="8 10">Component of the cytochrome b6-f complex, which mediates electron transfer between photosystem II (PSII) and photosystem I (PSI), cyclic electron flow around PSI, and state transitions. PetL is important for photoautotrophic growth as well as for electron transfer efficiency and stability of the cytochrome b6-f complex.</text>
</comment>
<proteinExistence type="inferred from homology"/>
<dbReference type="Pfam" id="PF05115">
    <property type="entry name" value="PetL"/>
    <property type="match status" value="1"/>
</dbReference>
<evidence type="ECO:0000256" key="4">
    <source>
        <dbReference type="ARBA" id="ARBA00022982"/>
    </source>
</evidence>
<evidence type="ECO:0000256" key="7">
    <source>
        <dbReference type="ARBA" id="ARBA00023136"/>
    </source>
</evidence>
<keyword evidence="11" id="KW-0934">Plastid</keyword>
<dbReference type="GO" id="GO:0042651">
    <property type="term" value="C:thylakoid membrane"/>
    <property type="evidence" value="ECO:0007669"/>
    <property type="project" value="UniProtKB-UniRule"/>
</dbReference>
<keyword evidence="7 10" id="KW-0472">Membrane</keyword>
<evidence type="ECO:0000256" key="6">
    <source>
        <dbReference type="ARBA" id="ARBA00023078"/>
    </source>
</evidence>
<dbReference type="GO" id="GO:0015979">
    <property type="term" value="P:photosynthesis"/>
    <property type="evidence" value="ECO:0007669"/>
    <property type="project" value="UniProtKB-KW"/>
</dbReference>
<dbReference type="HAMAP" id="MF_00433">
    <property type="entry name" value="Cytb6_f_PetL"/>
    <property type="match status" value="1"/>
</dbReference>
<reference evidence="11" key="1">
    <citation type="journal article" date="2018" name="PLoS ONE">
        <title>Plastid genome analysis of three Nemaliophycidae red algal species suggests environmental adaptation for iron limited habitats.</title>
        <authorList>
            <person name="Cho C.H."/>
            <person name="Choi J.W."/>
            <person name="Lam D.W."/>
            <person name="Kim K.M."/>
            <person name="Yoon H.S."/>
        </authorList>
    </citation>
    <scope>NUCLEOTIDE SEQUENCE</scope>
</reference>
<keyword evidence="5 10" id="KW-1133">Transmembrane helix</keyword>
<feature type="transmembrane region" description="Helical" evidence="10">
    <location>
        <begin position="6"/>
        <end position="25"/>
    </location>
</feature>
<keyword evidence="6 10" id="KW-0793">Thylakoid</keyword>
<name>A0A1C9CAD5_9FLOR</name>
<keyword evidence="3 10" id="KW-0812">Transmembrane</keyword>
<keyword evidence="10" id="KW-0602">Photosynthesis</keyword>
<accession>A0A1C9CAD5</accession>
<keyword evidence="2 10" id="KW-0813">Transport</keyword>
<protein>
    <recommendedName>
        <fullName evidence="10">Cytochrome b6-f complex subunit 6</fullName>
    </recommendedName>
    <alternativeName>
        <fullName evidence="10">Cytochrome b6-f complex subunit PetL</fullName>
    </alternativeName>
    <alternativeName>
        <fullName evidence="10">Cytochrome b6-f complex subunit VI</fullName>
    </alternativeName>
</protein>
<geneLocation type="plastid" evidence="11"/>
<evidence type="ECO:0000256" key="10">
    <source>
        <dbReference type="HAMAP-Rule" id="MF_00433"/>
    </source>
</evidence>
<dbReference type="InterPro" id="IPR007802">
    <property type="entry name" value="Cyt_b6/f_cplx_su6"/>
</dbReference>
<comment type="subcellular location">
    <subcellularLocation>
        <location evidence="10">Cellular thylakoid membrane</location>
        <topology evidence="10">Single-pass membrane protein</topology>
    </subcellularLocation>
    <subcellularLocation>
        <location evidence="1">Membrane</location>
        <topology evidence="1">Single-pass membrane protein</topology>
    </subcellularLocation>
</comment>
<evidence type="ECO:0000256" key="8">
    <source>
        <dbReference type="ARBA" id="ARBA00025197"/>
    </source>
</evidence>
<dbReference type="GeneID" id="29072755"/>
<dbReference type="EMBL" id="KX284714">
    <property type="protein sequence ID" value="AOM65350.1"/>
    <property type="molecule type" value="Genomic_DNA"/>
</dbReference>
<organism evidence="11">
    <name type="scientific">Thorea hispida</name>
    <dbReference type="NCBI Taxonomy" id="202687"/>
    <lineage>
        <taxon>Eukaryota</taxon>
        <taxon>Rhodophyta</taxon>
        <taxon>Florideophyceae</taxon>
        <taxon>Nemaliophycidae</taxon>
        <taxon>Thoreales</taxon>
        <taxon>Thoreaceae</taxon>
        <taxon>Thorea</taxon>
    </lineage>
</organism>
<gene>
    <name evidence="10 11" type="primary">petL</name>
    <name evidence="11" type="ORF">Thor_058</name>
</gene>
<evidence type="ECO:0000256" key="5">
    <source>
        <dbReference type="ARBA" id="ARBA00022989"/>
    </source>
</evidence>
<evidence type="ECO:0000256" key="2">
    <source>
        <dbReference type="ARBA" id="ARBA00022448"/>
    </source>
</evidence>
<keyword evidence="4 10" id="KW-0249">Electron transport</keyword>
<dbReference type="AlphaFoldDB" id="A0A1C9CAD5"/>
<evidence type="ECO:0000256" key="1">
    <source>
        <dbReference type="ARBA" id="ARBA00004167"/>
    </source>
</evidence>
<evidence type="ECO:0000313" key="11">
    <source>
        <dbReference type="EMBL" id="AOM65350.1"/>
    </source>
</evidence>